<proteinExistence type="predicted"/>
<accession>A0A6A6PD80</accession>
<dbReference type="OrthoDB" id="2430343at2759"/>
<dbReference type="Pfam" id="PF08589">
    <property type="entry name" value="ATG43"/>
    <property type="match status" value="1"/>
</dbReference>
<dbReference type="GO" id="GO:0140580">
    <property type="term" value="F:mitochondrion autophagosome adaptor activity"/>
    <property type="evidence" value="ECO:0007669"/>
    <property type="project" value="InterPro"/>
</dbReference>
<protein>
    <recommendedName>
        <fullName evidence="4">DUF1770-domain-containing protein</fullName>
    </recommendedName>
</protein>
<name>A0A6A6PD80_9PEZI</name>
<sequence>MAGPNPGTAELASTLQAASLNRQPSPEHDVNPSTSASTKEPVHVVSSSSSSVDSASSVADDEIPVSVLRPQPRRAALPPLPDLRFEQSYLKSIERADGWKGVLWITVRDQVLFPFLQGTLWELIRYKWRHMNREHKFSGQNVGARIRRWWWGVNNWAVPGDVRSDSGRNQKLAEEMREVRRSLSRLR</sequence>
<feature type="compositionally biased region" description="Low complexity" evidence="1">
    <location>
        <begin position="44"/>
        <end position="57"/>
    </location>
</feature>
<evidence type="ECO:0000313" key="3">
    <source>
        <dbReference type="Proteomes" id="UP000799766"/>
    </source>
</evidence>
<dbReference type="InterPro" id="IPR013898">
    <property type="entry name" value="Atg43"/>
</dbReference>
<evidence type="ECO:0008006" key="4">
    <source>
        <dbReference type="Google" id="ProtNLM"/>
    </source>
</evidence>
<evidence type="ECO:0000256" key="1">
    <source>
        <dbReference type="SAM" id="MobiDB-lite"/>
    </source>
</evidence>
<gene>
    <name evidence="2" type="ORF">BDY21DRAFT_330019</name>
</gene>
<feature type="compositionally biased region" description="Polar residues" evidence="1">
    <location>
        <begin position="11"/>
        <end position="24"/>
    </location>
</feature>
<feature type="region of interest" description="Disordered" evidence="1">
    <location>
        <begin position="1"/>
        <end position="57"/>
    </location>
</feature>
<organism evidence="2 3">
    <name type="scientific">Lineolata rhizophorae</name>
    <dbReference type="NCBI Taxonomy" id="578093"/>
    <lineage>
        <taxon>Eukaryota</taxon>
        <taxon>Fungi</taxon>
        <taxon>Dikarya</taxon>
        <taxon>Ascomycota</taxon>
        <taxon>Pezizomycotina</taxon>
        <taxon>Dothideomycetes</taxon>
        <taxon>Dothideomycetes incertae sedis</taxon>
        <taxon>Lineolatales</taxon>
        <taxon>Lineolataceae</taxon>
        <taxon>Lineolata</taxon>
    </lineage>
</organism>
<reference evidence="2" key="1">
    <citation type="journal article" date="2020" name="Stud. Mycol.">
        <title>101 Dothideomycetes genomes: a test case for predicting lifestyles and emergence of pathogens.</title>
        <authorList>
            <person name="Haridas S."/>
            <person name="Albert R."/>
            <person name="Binder M."/>
            <person name="Bloem J."/>
            <person name="Labutti K."/>
            <person name="Salamov A."/>
            <person name="Andreopoulos B."/>
            <person name="Baker S."/>
            <person name="Barry K."/>
            <person name="Bills G."/>
            <person name="Bluhm B."/>
            <person name="Cannon C."/>
            <person name="Castanera R."/>
            <person name="Culley D."/>
            <person name="Daum C."/>
            <person name="Ezra D."/>
            <person name="Gonzalez J."/>
            <person name="Henrissat B."/>
            <person name="Kuo A."/>
            <person name="Liang C."/>
            <person name="Lipzen A."/>
            <person name="Lutzoni F."/>
            <person name="Magnuson J."/>
            <person name="Mondo S."/>
            <person name="Nolan M."/>
            <person name="Ohm R."/>
            <person name="Pangilinan J."/>
            <person name="Park H.-J."/>
            <person name="Ramirez L."/>
            <person name="Alfaro M."/>
            <person name="Sun H."/>
            <person name="Tritt A."/>
            <person name="Yoshinaga Y."/>
            <person name="Zwiers L.-H."/>
            <person name="Turgeon B."/>
            <person name="Goodwin S."/>
            <person name="Spatafora J."/>
            <person name="Crous P."/>
            <person name="Grigoriev I."/>
        </authorList>
    </citation>
    <scope>NUCLEOTIDE SEQUENCE</scope>
    <source>
        <strain evidence="2">ATCC 16933</strain>
    </source>
</reference>
<keyword evidence="3" id="KW-1185">Reference proteome</keyword>
<dbReference type="PANTHER" id="PTHR38699">
    <property type="entry name" value="CHROMOSOME 1, WHOLE GENOME SHOTGUN SEQUENCE"/>
    <property type="match status" value="1"/>
</dbReference>
<dbReference type="EMBL" id="MU001670">
    <property type="protein sequence ID" value="KAF2461928.1"/>
    <property type="molecule type" value="Genomic_DNA"/>
</dbReference>
<dbReference type="AlphaFoldDB" id="A0A6A6PD80"/>
<dbReference type="GO" id="GO:0000423">
    <property type="term" value="P:mitophagy"/>
    <property type="evidence" value="ECO:0007669"/>
    <property type="project" value="InterPro"/>
</dbReference>
<evidence type="ECO:0000313" key="2">
    <source>
        <dbReference type="EMBL" id="KAF2461928.1"/>
    </source>
</evidence>
<dbReference type="Proteomes" id="UP000799766">
    <property type="component" value="Unassembled WGS sequence"/>
</dbReference>
<dbReference type="PANTHER" id="PTHR38699:SF1">
    <property type="entry name" value="MITOPHAGY RECEPTOR ATG43"/>
    <property type="match status" value="1"/>
</dbReference>